<sequence>MRLFAGTTVTAADTLLHGEYVVLPYTIKLHMLYIFTLQFGVNISRMLSQSCSHLPLNGISSNELPGLKIYWTHSRMRHNTIVLVSFVQVPLIRKPRTLTTSQLQHSRTSIRDTRCYNNFKLL</sequence>
<name>A0AAV4VHU7_9ARAC</name>
<comment type="caution">
    <text evidence="1">The sequence shown here is derived from an EMBL/GenBank/DDBJ whole genome shotgun (WGS) entry which is preliminary data.</text>
</comment>
<evidence type="ECO:0000313" key="1">
    <source>
        <dbReference type="EMBL" id="GIY69451.1"/>
    </source>
</evidence>
<protein>
    <submittedName>
        <fullName evidence="1">Uncharacterized protein</fullName>
    </submittedName>
</protein>
<reference evidence="1 2" key="1">
    <citation type="submission" date="2021-06" db="EMBL/GenBank/DDBJ databases">
        <title>Caerostris darwini draft genome.</title>
        <authorList>
            <person name="Kono N."/>
            <person name="Arakawa K."/>
        </authorList>
    </citation>
    <scope>NUCLEOTIDE SEQUENCE [LARGE SCALE GENOMIC DNA]</scope>
</reference>
<keyword evidence="2" id="KW-1185">Reference proteome</keyword>
<dbReference type="Proteomes" id="UP001054837">
    <property type="component" value="Unassembled WGS sequence"/>
</dbReference>
<organism evidence="1 2">
    <name type="scientific">Caerostris darwini</name>
    <dbReference type="NCBI Taxonomy" id="1538125"/>
    <lineage>
        <taxon>Eukaryota</taxon>
        <taxon>Metazoa</taxon>
        <taxon>Ecdysozoa</taxon>
        <taxon>Arthropoda</taxon>
        <taxon>Chelicerata</taxon>
        <taxon>Arachnida</taxon>
        <taxon>Araneae</taxon>
        <taxon>Araneomorphae</taxon>
        <taxon>Entelegynae</taxon>
        <taxon>Araneoidea</taxon>
        <taxon>Araneidae</taxon>
        <taxon>Caerostris</taxon>
    </lineage>
</organism>
<proteinExistence type="predicted"/>
<dbReference type="AlphaFoldDB" id="A0AAV4VHU7"/>
<gene>
    <name evidence="1" type="ORF">CDAR_207341</name>
</gene>
<dbReference type="EMBL" id="BPLQ01013040">
    <property type="protein sequence ID" value="GIY69451.1"/>
    <property type="molecule type" value="Genomic_DNA"/>
</dbReference>
<accession>A0AAV4VHU7</accession>
<evidence type="ECO:0000313" key="2">
    <source>
        <dbReference type="Proteomes" id="UP001054837"/>
    </source>
</evidence>